<evidence type="ECO:0000256" key="1">
    <source>
        <dbReference type="ARBA" id="ARBA00022729"/>
    </source>
</evidence>
<dbReference type="FunFam" id="3.30.430.20:FF:000003">
    <property type="entry name" value="Cysteine-rich RLK (RECEPTOR-like protein kinase) 10"/>
    <property type="match status" value="1"/>
</dbReference>
<dbReference type="InterPro" id="IPR002902">
    <property type="entry name" value="GNK2"/>
</dbReference>
<organism evidence="4">
    <name type="scientific">Rhododendron williamsianum</name>
    <dbReference type="NCBI Taxonomy" id="262921"/>
    <lineage>
        <taxon>Eukaryota</taxon>
        <taxon>Viridiplantae</taxon>
        <taxon>Streptophyta</taxon>
        <taxon>Embryophyta</taxon>
        <taxon>Tracheophyta</taxon>
        <taxon>Spermatophyta</taxon>
        <taxon>Magnoliopsida</taxon>
        <taxon>eudicotyledons</taxon>
        <taxon>Gunneridae</taxon>
        <taxon>Pentapetalae</taxon>
        <taxon>asterids</taxon>
        <taxon>Ericales</taxon>
        <taxon>Ericaceae</taxon>
        <taxon>Ericoideae</taxon>
        <taxon>Rhodoreae</taxon>
        <taxon>Rhododendron</taxon>
    </lineage>
</organism>
<dbReference type="EMBL" id="QEFC01004202">
    <property type="protein sequence ID" value="KAE9445391.1"/>
    <property type="molecule type" value="Genomic_DNA"/>
</dbReference>
<dbReference type="PROSITE" id="PS51473">
    <property type="entry name" value="GNK2"/>
    <property type="match status" value="1"/>
</dbReference>
<dbReference type="Pfam" id="PF01657">
    <property type="entry name" value="Stress-antifung"/>
    <property type="match status" value="1"/>
</dbReference>
<dbReference type="PANTHER" id="PTHR32099:SF105">
    <property type="entry name" value="CYSTEINE-RICH REPEAT SECRETORY PROTEIN 1"/>
    <property type="match status" value="1"/>
</dbReference>
<accession>A0A6A4KPP2</accession>
<reference evidence="4" key="1">
    <citation type="journal article" date="2019" name="Genome Biol. Evol.">
        <title>The Rhododendron genome and chromosomal organization provide insight into shared whole-genome duplications across the heath family (Ericaceae).</title>
        <authorList>
            <person name="Soza V.L."/>
            <person name="Lindsley D."/>
            <person name="Waalkes A."/>
            <person name="Ramage E."/>
            <person name="Patwardhan R.P."/>
            <person name="Burton J.N."/>
            <person name="Adey A."/>
            <person name="Kumar A."/>
            <person name="Qiu R."/>
            <person name="Shendure J."/>
            <person name="Hall B."/>
        </authorList>
    </citation>
    <scope>NUCLEOTIDE SEQUENCE</scope>
    <source>
        <strain evidence="4">RSF 1966-606</strain>
    </source>
</reference>
<dbReference type="InterPro" id="IPR038408">
    <property type="entry name" value="GNK2_sf"/>
</dbReference>
<feature type="domain" description="Gnk2-homologous" evidence="3">
    <location>
        <begin position="4"/>
        <end position="108"/>
    </location>
</feature>
<dbReference type="Gene3D" id="3.30.430.20">
    <property type="entry name" value="Gnk2 domain, C-X8-C-X2-C motif"/>
    <property type="match status" value="1"/>
</dbReference>
<feature type="non-terminal residue" evidence="4">
    <location>
        <position position="1"/>
    </location>
</feature>
<dbReference type="OrthoDB" id="688481at2759"/>
<proteinExistence type="predicted"/>
<sequence length="142" mass="15801">MDCPDPTPTLSTTSTYAPNSTYQTNLDALFSVLSTNTNASNGFYNYTAGSYPPNIAYGLFLCRGYVSASACRVCVVYAIQKVVKLCPRSKRITIWYDVCMLRYSNVSIFAAQDRWYLGILKNGEMTVTNGIRFNEVLGEVLL</sequence>
<evidence type="ECO:0000256" key="2">
    <source>
        <dbReference type="ARBA" id="ARBA00022737"/>
    </source>
</evidence>
<evidence type="ECO:0000259" key="3">
    <source>
        <dbReference type="PROSITE" id="PS51473"/>
    </source>
</evidence>
<name>A0A6A4KPP2_9ERIC</name>
<dbReference type="AlphaFoldDB" id="A0A6A4KPP2"/>
<dbReference type="CDD" id="cd23509">
    <property type="entry name" value="Gnk2-like"/>
    <property type="match status" value="1"/>
</dbReference>
<protein>
    <recommendedName>
        <fullName evidence="3">Gnk2-homologous domain-containing protein</fullName>
    </recommendedName>
</protein>
<evidence type="ECO:0000313" key="4">
    <source>
        <dbReference type="EMBL" id="KAE9445391.1"/>
    </source>
</evidence>
<keyword evidence="1" id="KW-0732">Signal</keyword>
<comment type="caution">
    <text evidence="4">The sequence shown here is derived from an EMBL/GenBank/DDBJ whole genome shotgun (WGS) entry which is preliminary data.</text>
</comment>
<keyword evidence="2" id="KW-0677">Repeat</keyword>
<dbReference type="PANTHER" id="PTHR32099">
    <property type="entry name" value="CYSTEINE-RICH REPEAT SECRETORY PROTEIN"/>
    <property type="match status" value="1"/>
</dbReference>
<gene>
    <name evidence="4" type="ORF">C3L33_22714</name>
</gene>